<dbReference type="AlphaFoldDB" id="A0ABD2Y3N8"/>
<keyword evidence="3" id="KW-1185">Reference proteome</keyword>
<proteinExistence type="predicted"/>
<dbReference type="EMBL" id="JBJUIK010000016">
    <property type="protein sequence ID" value="KAL3500359.1"/>
    <property type="molecule type" value="Genomic_DNA"/>
</dbReference>
<evidence type="ECO:0000313" key="2">
    <source>
        <dbReference type="EMBL" id="KAL3500359.1"/>
    </source>
</evidence>
<sequence length="105" mass="11456">MISHCLAECMVGALISQDIVKTQVSKLETLQEVQDKRKKAATKSQSGKKTKTHWVPVINNETGSSSVAHEKELDMAQKLVDVVIPVVEAAPKVVKMVFSTNLVVV</sequence>
<organism evidence="2 3">
    <name type="scientific">Cinchona calisaya</name>
    <dbReference type="NCBI Taxonomy" id="153742"/>
    <lineage>
        <taxon>Eukaryota</taxon>
        <taxon>Viridiplantae</taxon>
        <taxon>Streptophyta</taxon>
        <taxon>Embryophyta</taxon>
        <taxon>Tracheophyta</taxon>
        <taxon>Spermatophyta</taxon>
        <taxon>Magnoliopsida</taxon>
        <taxon>eudicotyledons</taxon>
        <taxon>Gunneridae</taxon>
        <taxon>Pentapetalae</taxon>
        <taxon>asterids</taxon>
        <taxon>lamiids</taxon>
        <taxon>Gentianales</taxon>
        <taxon>Rubiaceae</taxon>
        <taxon>Cinchonoideae</taxon>
        <taxon>Cinchoneae</taxon>
        <taxon>Cinchona</taxon>
    </lineage>
</organism>
<gene>
    <name evidence="2" type="ORF">ACH5RR_039452</name>
</gene>
<reference evidence="2 3" key="1">
    <citation type="submission" date="2024-11" db="EMBL/GenBank/DDBJ databases">
        <title>A near-complete genome assembly of Cinchona calisaya.</title>
        <authorList>
            <person name="Lian D.C."/>
            <person name="Zhao X.W."/>
            <person name="Wei L."/>
        </authorList>
    </citation>
    <scope>NUCLEOTIDE SEQUENCE [LARGE SCALE GENOMIC DNA]</scope>
    <source>
        <tissue evidence="2">Nenye</tissue>
    </source>
</reference>
<evidence type="ECO:0000313" key="3">
    <source>
        <dbReference type="Proteomes" id="UP001630127"/>
    </source>
</evidence>
<name>A0ABD2Y3N8_9GENT</name>
<feature type="compositionally biased region" description="Basic residues" evidence="1">
    <location>
        <begin position="36"/>
        <end position="52"/>
    </location>
</feature>
<evidence type="ECO:0000256" key="1">
    <source>
        <dbReference type="SAM" id="MobiDB-lite"/>
    </source>
</evidence>
<accession>A0ABD2Y3N8</accession>
<feature type="region of interest" description="Disordered" evidence="1">
    <location>
        <begin position="35"/>
        <end position="61"/>
    </location>
</feature>
<dbReference type="Proteomes" id="UP001630127">
    <property type="component" value="Unassembled WGS sequence"/>
</dbReference>
<protein>
    <submittedName>
        <fullName evidence="2">Uncharacterized protein</fullName>
    </submittedName>
</protein>
<comment type="caution">
    <text evidence="2">The sequence shown here is derived from an EMBL/GenBank/DDBJ whole genome shotgun (WGS) entry which is preliminary data.</text>
</comment>